<protein>
    <submittedName>
        <fullName evidence="1">Uncharacterized protein</fullName>
    </submittedName>
</protein>
<accession>A0ACD0P0B3</accession>
<evidence type="ECO:0000313" key="1">
    <source>
        <dbReference type="EMBL" id="PWN51456.1"/>
    </source>
</evidence>
<keyword evidence="2" id="KW-1185">Reference proteome</keyword>
<reference evidence="1 2" key="1">
    <citation type="journal article" date="2018" name="Mol. Biol. Evol.">
        <title>Broad Genomic Sampling Reveals a Smut Pathogenic Ancestry of the Fungal Clade Ustilaginomycotina.</title>
        <authorList>
            <person name="Kijpornyongpan T."/>
            <person name="Mondo S.J."/>
            <person name="Barry K."/>
            <person name="Sandor L."/>
            <person name="Lee J."/>
            <person name="Lipzen A."/>
            <person name="Pangilinan J."/>
            <person name="LaButti K."/>
            <person name="Hainaut M."/>
            <person name="Henrissat B."/>
            <person name="Grigoriev I.V."/>
            <person name="Spatafora J.W."/>
            <person name="Aime M.C."/>
        </authorList>
    </citation>
    <scope>NUCLEOTIDE SEQUENCE [LARGE SCALE GENOMIC DNA]</scope>
    <source>
        <strain evidence="1 2">SA 807</strain>
    </source>
</reference>
<dbReference type="EMBL" id="KZ819842">
    <property type="protein sequence ID" value="PWN51456.1"/>
    <property type="molecule type" value="Genomic_DNA"/>
</dbReference>
<sequence length="267" mass="28679">MAFQARLPLRPLRLLARTSIKPTSSSTGHRANQNLRASLFSTSSWNRSPPAPPSSEERRRAAASKRPSYLDEISALDELSGEIERIGGGSGGDGEGGEVNGSVGARGGSGSTWSAVGAAAVHTPGSLNPNVGVNASGRTFRRNSLNVEGKSFVNGQYYNPTTLSYESMVGERSRISRPLLGPTKKEAIQQDLIHFHGLKPGKPSLHDDSYKNGSILSAFVTEMGKIMPRAQTGLTRKSQRNIGKAVRRARAMGIIPVMSRGSNRRWK</sequence>
<dbReference type="Proteomes" id="UP000245626">
    <property type="component" value="Unassembled WGS sequence"/>
</dbReference>
<organism evidence="1 2">
    <name type="scientific">Violaceomyces palustris</name>
    <dbReference type="NCBI Taxonomy" id="1673888"/>
    <lineage>
        <taxon>Eukaryota</taxon>
        <taxon>Fungi</taxon>
        <taxon>Dikarya</taxon>
        <taxon>Basidiomycota</taxon>
        <taxon>Ustilaginomycotina</taxon>
        <taxon>Ustilaginomycetes</taxon>
        <taxon>Violaceomycetales</taxon>
        <taxon>Violaceomycetaceae</taxon>
        <taxon>Violaceomyces</taxon>
    </lineage>
</organism>
<evidence type="ECO:0000313" key="2">
    <source>
        <dbReference type="Proteomes" id="UP000245626"/>
    </source>
</evidence>
<gene>
    <name evidence="1" type="ORF">IE53DRAFT_386166</name>
</gene>
<name>A0ACD0P0B3_9BASI</name>
<proteinExistence type="predicted"/>